<name>M1AXV6_SOLTU</name>
<dbReference type="PaxDb" id="4113-PGSC0003DMT400032710"/>
<protein>
    <submittedName>
        <fullName evidence="1">Uncharacterized protein</fullName>
    </submittedName>
</protein>
<dbReference type="Gramene" id="PGSC0003DMT400032710">
    <property type="protein sequence ID" value="PGSC0003DMT400032710"/>
    <property type="gene ID" value="PGSC0003DMG402012560"/>
</dbReference>
<evidence type="ECO:0000313" key="2">
    <source>
        <dbReference type="Proteomes" id="UP000011115"/>
    </source>
</evidence>
<dbReference type="InParanoid" id="M1AXV6"/>
<evidence type="ECO:0000313" key="1">
    <source>
        <dbReference type="EnsemblPlants" id="PGSC0003DMT400032710"/>
    </source>
</evidence>
<reference evidence="2" key="1">
    <citation type="journal article" date="2011" name="Nature">
        <title>Genome sequence and analysis of the tuber crop potato.</title>
        <authorList>
            <consortium name="The Potato Genome Sequencing Consortium"/>
        </authorList>
    </citation>
    <scope>NUCLEOTIDE SEQUENCE [LARGE SCALE GENOMIC DNA]</scope>
    <source>
        <strain evidence="2">cv. DM1-3 516 R44</strain>
    </source>
</reference>
<dbReference type="EnsemblPlants" id="PGSC0003DMT400032710">
    <property type="protein sequence ID" value="PGSC0003DMT400032710"/>
    <property type="gene ID" value="PGSC0003DMG402012560"/>
</dbReference>
<proteinExistence type="predicted"/>
<organism evidence="1 2">
    <name type="scientific">Solanum tuberosum</name>
    <name type="common">Potato</name>
    <dbReference type="NCBI Taxonomy" id="4113"/>
    <lineage>
        <taxon>Eukaryota</taxon>
        <taxon>Viridiplantae</taxon>
        <taxon>Streptophyta</taxon>
        <taxon>Embryophyta</taxon>
        <taxon>Tracheophyta</taxon>
        <taxon>Spermatophyta</taxon>
        <taxon>Magnoliopsida</taxon>
        <taxon>eudicotyledons</taxon>
        <taxon>Gunneridae</taxon>
        <taxon>Pentapetalae</taxon>
        <taxon>asterids</taxon>
        <taxon>lamiids</taxon>
        <taxon>Solanales</taxon>
        <taxon>Solanaceae</taxon>
        <taxon>Solanoideae</taxon>
        <taxon>Solaneae</taxon>
        <taxon>Solanum</taxon>
    </lineage>
</organism>
<dbReference type="Proteomes" id="UP000011115">
    <property type="component" value="Unassembled WGS sequence"/>
</dbReference>
<accession>M1AXV6</accession>
<reference evidence="1" key="2">
    <citation type="submission" date="2015-06" db="UniProtKB">
        <authorList>
            <consortium name="EnsemblPlants"/>
        </authorList>
    </citation>
    <scope>IDENTIFICATION</scope>
    <source>
        <strain evidence="1">DM1-3 516 R44</strain>
    </source>
</reference>
<sequence>MANTTNHNSSGNSRTEMDAADKIHSLILMTNILQHYKQIVKVNHSFDLEQCPVTVPIVYITNKTNTQMPKTPVIYPTIY</sequence>
<dbReference type="AlphaFoldDB" id="M1AXV6"/>
<keyword evidence="2" id="KW-1185">Reference proteome</keyword>
<dbReference type="HOGENOM" id="CLU_2610658_0_0_1"/>